<name>A0A3B0ZCT6_9ZZZZ</name>
<proteinExistence type="predicted"/>
<feature type="domain" description="Calx-beta" evidence="7">
    <location>
        <begin position="41"/>
        <end position="139"/>
    </location>
</feature>
<protein>
    <recommendedName>
        <fullName evidence="7">Calx-beta domain-containing protein</fullName>
    </recommendedName>
</protein>
<evidence type="ECO:0000256" key="3">
    <source>
        <dbReference type="ARBA" id="ARBA00022837"/>
    </source>
</evidence>
<accession>A0A3B0ZCT6</accession>
<dbReference type="EMBL" id="UOFO01000069">
    <property type="protein sequence ID" value="VAW85342.1"/>
    <property type="molecule type" value="Genomic_DNA"/>
</dbReference>
<dbReference type="SUPFAM" id="SSF141072">
    <property type="entry name" value="CalX-like"/>
    <property type="match status" value="2"/>
</dbReference>
<sequence>MGYIKTKSKSYFVRVCLLALTIAIPIGCGGGGGDDDPDPGGGGPGNPDDSSVSFSSATYQGNENVASITITVNRTGDLSEAISVDYAASNNTAVDGEDFSATSGTLDWAANDSDEKTFDVQIISDSVTEGDETVNLALSTPSANTSLGANTTAVLTIVDIVDSDDPSSVSFSSATYQVNENVASITITVNRAGDISEAISVDYAASNGTAVDGEDFSAMSGTLD</sequence>
<dbReference type="AlphaFoldDB" id="A0A3B0ZCT6"/>
<keyword evidence="6" id="KW-0812">Transmembrane</keyword>
<keyword evidence="3" id="KW-0106">Calcium</keyword>
<evidence type="ECO:0000313" key="8">
    <source>
        <dbReference type="EMBL" id="VAW85342.1"/>
    </source>
</evidence>
<dbReference type="InterPro" id="IPR051171">
    <property type="entry name" value="CaCA"/>
</dbReference>
<dbReference type="Pfam" id="PF03160">
    <property type="entry name" value="Calx-beta"/>
    <property type="match status" value="2"/>
</dbReference>
<dbReference type="PANTHER" id="PTHR11878">
    <property type="entry name" value="SODIUM/CALCIUM EXCHANGER"/>
    <property type="match status" value="1"/>
</dbReference>
<keyword evidence="1" id="KW-0732">Signal</keyword>
<feature type="domain" description="Calx-beta" evidence="7">
    <location>
        <begin position="156"/>
        <end position="224"/>
    </location>
</feature>
<feature type="non-terminal residue" evidence="8">
    <location>
        <position position="224"/>
    </location>
</feature>
<evidence type="ECO:0000256" key="1">
    <source>
        <dbReference type="ARBA" id="ARBA00022729"/>
    </source>
</evidence>
<evidence type="ECO:0000259" key="7">
    <source>
        <dbReference type="SMART" id="SM00237"/>
    </source>
</evidence>
<evidence type="ECO:0000256" key="4">
    <source>
        <dbReference type="ARBA" id="ARBA00023065"/>
    </source>
</evidence>
<organism evidence="8">
    <name type="scientific">hydrothermal vent metagenome</name>
    <dbReference type="NCBI Taxonomy" id="652676"/>
    <lineage>
        <taxon>unclassified sequences</taxon>
        <taxon>metagenomes</taxon>
        <taxon>ecological metagenomes</taxon>
    </lineage>
</organism>
<keyword evidence="6" id="KW-0472">Membrane</keyword>
<evidence type="ECO:0000256" key="6">
    <source>
        <dbReference type="SAM" id="Phobius"/>
    </source>
</evidence>
<dbReference type="GO" id="GO:0016020">
    <property type="term" value="C:membrane"/>
    <property type="evidence" value="ECO:0007669"/>
    <property type="project" value="InterPro"/>
</dbReference>
<keyword evidence="6" id="KW-1133">Transmembrane helix</keyword>
<dbReference type="SMART" id="SM00237">
    <property type="entry name" value="Calx_beta"/>
    <property type="match status" value="2"/>
</dbReference>
<keyword evidence="4" id="KW-0813">Transport</keyword>
<dbReference type="InterPro" id="IPR003644">
    <property type="entry name" value="Calx_beta"/>
</dbReference>
<dbReference type="GO" id="GO:0030001">
    <property type="term" value="P:metal ion transport"/>
    <property type="evidence" value="ECO:0007669"/>
    <property type="project" value="TreeGrafter"/>
</dbReference>
<keyword evidence="4" id="KW-0406">Ion transport</keyword>
<keyword evidence="2" id="KW-0677">Repeat</keyword>
<dbReference type="Gene3D" id="2.60.40.2030">
    <property type="match status" value="2"/>
</dbReference>
<gene>
    <name evidence="8" type="ORF">MNBD_GAMMA16-229</name>
</gene>
<reference evidence="8" key="1">
    <citation type="submission" date="2018-06" db="EMBL/GenBank/DDBJ databases">
        <authorList>
            <person name="Zhirakovskaya E."/>
        </authorList>
    </citation>
    <scope>NUCLEOTIDE SEQUENCE</scope>
</reference>
<dbReference type="InterPro" id="IPR038081">
    <property type="entry name" value="CalX-like_sf"/>
</dbReference>
<evidence type="ECO:0000256" key="5">
    <source>
        <dbReference type="SAM" id="MobiDB-lite"/>
    </source>
</evidence>
<feature type="region of interest" description="Disordered" evidence="5">
    <location>
        <begin position="31"/>
        <end position="56"/>
    </location>
</feature>
<evidence type="ECO:0000256" key="2">
    <source>
        <dbReference type="ARBA" id="ARBA00022737"/>
    </source>
</evidence>
<dbReference type="GO" id="GO:0007154">
    <property type="term" value="P:cell communication"/>
    <property type="evidence" value="ECO:0007669"/>
    <property type="project" value="InterPro"/>
</dbReference>
<feature type="transmembrane region" description="Helical" evidence="6">
    <location>
        <begin position="12"/>
        <end position="32"/>
    </location>
</feature>
<dbReference type="PANTHER" id="PTHR11878:SF65">
    <property type="entry name" value="NA_CA-EXCHANGE PROTEIN, ISOFORM G"/>
    <property type="match status" value="1"/>
</dbReference>